<name>A0A160IP67_9BACL</name>
<evidence type="ECO:0000313" key="2">
    <source>
        <dbReference type="Proteomes" id="UP000076623"/>
    </source>
</evidence>
<dbReference type="KEGG" id="fpn:ABE65_011715"/>
<reference evidence="1 2" key="1">
    <citation type="submission" date="2016-04" db="EMBL/GenBank/DDBJ databases">
        <title>Complete genome sequence of Fictibacillus phosphorivorans G25-29, a strain toxic to nematodes.</title>
        <authorList>
            <person name="Zheng Z."/>
        </authorList>
    </citation>
    <scope>NUCLEOTIDE SEQUENCE [LARGE SCALE GENOMIC DNA]</scope>
    <source>
        <strain evidence="1 2">G25-29</strain>
    </source>
</reference>
<protein>
    <submittedName>
        <fullName evidence="1">Uncharacterized protein</fullName>
    </submittedName>
</protein>
<evidence type="ECO:0000313" key="1">
    <source>
        <dbReference type="EMBL" id="ANC77432.1"/>
    </source>
</evidence>
<dbReference type="Proteomes" id="UP000076623">
    <property type="component" value="Chromosome"/>
</dbReference>
<sequence>MVLSFTNILDTLKLFKKKCGVVYTKTECITKSGFDGCFPPFVRYIVVKDLTQTEKEKQEFSKVKR</sequence>
<proteinExistence type="predicted"/>
<accession>A0A160IP67</accession>
<organism evidence="1 2">
    <name type="scientific">Fictibacillus phosphorivorans</name>
    <dbReference type="NCBI Taxonomy" id="1221500"/>
    <lineage>
        <taxon>Bacteria</taxon>
        <taxon>Bacillati</taxon>
        <taxon>Bacillota</taxon>
        <taxon>Bacilli</taxon>
        <taxon>Bacillales</taxon>
        <taxon>Fictibacillaceae</taxon>
        <taxon>Fictibacillus</taxon>
    </lineage>
</organism>
<dbReference type="EMBL" id="CP015378">
    <property type="protein sequence ID" value="ANC77432.1"/>
    <property type="molecule type" value="Genomic_DNA"/>
</dbReference>
<gene>
    <name evidence="1" type="ORF">ABE65_011715</name>
</gene>
<dbReference type="STRING" id="1221500.ABE65_011715"/>
<keyword evidence="2" id="KW-1185">Reference proteome</keyword>
<dbReference type="AlphaFoldDB" id="A0A160IP67"/>